<reference evidence="4" key="1">
    <citation type="submission" date="2022-11" db="EMBL/GenBank/DDBJ databases">
        <title>Centuries of genome instability and evolution in soft-shell clam transmissible cancer (bioRxiv).</title>
        <authorList>
            <person name="Hart S.F.M."/>
            <person name="Yonemitsu M.A."/>
            <person name="Giersch R.M."/>
            <person name="Beal B.F."/>
            <person name="Arriagada G."/>
            <person name="Davis B.W."/>
            <person name="Ostrander E.A."/>
            <person name="Goff S.P."/>
            <person name="Metzger M.J."/>
        </authorList>
    </citation>
    <scope>NUCLEOTIDE SEQUENCE</scope>
    <source>
        <strain evidence="4">MELC-2E11</strain>
        <tissue evidence="4">Siphon/mantle</tissue>
    </source>
</reference>
<feature type="region of interest" description="Disordered" evidence="2">
    <location>
        <begin position="343"/>
        <end position="375"/>
    </location>
</feature>
<feature type="compositionally biased region" description="Polar residues" evidence="2">
    <location>
        <begin position="394"/>
        <end position="424"/>
    </location>
</feature>
<comment type="similarity">
    <text evidence="1">Belongs to the caprin family.</text>
</comment>
<dbReference type="PANTHER" id="PTHR22922:SF19">
    <property type="entry name" value="CAPRIN HOMOLOG"/>
    <property type="match status" value="1"/>
</dbReference>
<dbReference type="Proteomes" id="UP001164746">
    <property type="component" value="Chromosome 4"/>
</dbReference>
<evidence type="ECO:0000259" key="3">
    <source>
        <dbReference type="Pfam" id="PF18293"/>
    </source>
</evidence>
<dbReference type="Pfam" id="PF18293">
    <property type="entry name" value="Caprin-1_dimer"/>
    <property type="match status" value="1"/>
</dbReference>
<feature type="domain" description="Caprin-1 dimerization" evidence="3">
    <location>
        <begin position="90"/>
        <end position="205"/>
    </location>
</feature>
<feature type="compositionally biased region" description="Polar residues" evidence="2">
    <location>
        <begin position="505"/>
        <end position="517"/>
    </location>
</feature>
<dbReference type="InterPro" id="IPR028816">
    <property type="entry name" value="Caprin"/>
</dbReference>
<dbReference type="PANTHER" id="PTHR22922">
    <property type="entry name" value="GPI-ANCHORED PROTEIN P137"/>
    <property type="match status" value="1"/>
</dbReference>
<evidence type="ECO:0000313" key="4">
    <source>
        <dbReference type="EMBL" id="WAR03105.1"/>
    </source>
</evidence>
<dbReference type="EMBL" id="CP111015">
    <property type="protein sequence ID" value="WAR03105.1"/>
    <property type="molecule type" value="Genomic_DNA"/>
</dbReference>
<evidence type="ECO:0000256" key="1">
    <source>
        <dbReference type="ARBA" id="ARBA00007950"/>
    </source>
</evidence>
<protein>
    <submittedName>
        <fullName evidence="4">CAPR1-like protein</fullName>
    </submittedName>
</protein>
<feature type="region of interest" description="Disordered" evidence="2">
    <location>
        <begin position="393"/>
        <end position="480"/>
    </location>
</feature>
<feature type="compositionally biased region" description="Low complexity" evidence="2">
    <location>
        <begin position="462"/>
        <end position="473"/>
    </location>
</feature>
<proteinExistence type="inferred from homology"/>
<accession>A0ABY7E026</accession>
<dbReference type="InterPro" id="IPR041637">
    <property type="entry name" value="Caprin-1_dimer"/>
</dbReference>
<keyword evidence="5" id="KW-1185">Reference proteome</keyword>
<organism evidence="4 5">
    <name type="scientific">Mya arenaria</name>
    <name type="common">Soft-shell clam</name>
    <dbReference type="NCBI Taxonomy" id="6604"/>
    <lineage>
        <taxon>Eukaryota</taxon>
        <taxon>Metazoa</taxon>
        <taxon>Spiralia</taxon>
        <taxon>Lophotrochozoa</taxon>
        <taxon>Mollusca</taxon>
        <taxon>Bivalvia</taxon>
        <taxon>Autobranchia</taxon>
        <taxon>Heteroconchia</taxon>
        <taxon>Euheterodonta</taxon>
        <taxon>Imparidentia</taxon>
        <taxon>Neoheterodontei</taxon>
        <taxon>Myida</taxon>
        <taxon>Myoidea</taxon>
        <taxon>Myidae</taxon>
        <taxon>Mya</taxon>
    </lineage>
</organism>
<evidence type="ECO:0000313" key="5">
    <source>
        <dbReference type="Proteomes" id="UP001164746"/>
    </source>
</evidence>
<feature type="compositionally biased region" description="Polar residues" evidence="2">
    <location>
        <begin position="354"/>
        <end position="365"/>
    </location>
</feature>
<sequence length="689" mass="75056">MPSASTKTEIPVSAEPTDPFKRVLNVVDKKLKLDAYKEKKDSGAELEKDQQVAVDKYGEVLTNLEFARDLQKQFSSINADAEKLLKKQAKRGKSEKQLAEVRRIKEVLQLQALLDSMGSDNVRQDFKTGKHGAIVLTEENLNQIDELYKLVSPTRDGEGDYLETLSEAADHIVSLLEAKDKPVVGSTYKTLKELLDLISGCGYFERVKEEEEGKTMEPTGDVEFEVVEHKDVPAADSEEVQASLPPEVPEEPEPTPEQPPKGMTTAEADAFFNTPVSQTVEQHEADLAAAAAFSQQQRRPFQEIVSSVQGNFNFLQESTIEMETKREFSPHMDPAVVAAHPMPPSQPPMVRPLATQTTESTNRPSSGFGASFPEQQSVNTAVTTVSHGAKAESSVFTQANQQQSQDFSNSGFTQSNVSHLQSDISFPAGSESGFGKGSVESAPISHTQYDIPPQLPMPPGHDQSNSQDSQGGSELDKKAGFQMNPNATEFQWNSQGEEQSKSSDDNFQGGTFTNSGFNSRDQRGGSGRGGFRGGRGGNRDSRGGGNMSNGYNRSGRGGNYNRGYQQRSDYRSNDVTPGGSRSVGEKEVEGLLVETEIEEDSAEGLVEEAEGHVVDLVDQGDHRVPTSPTQGDLGGLISTTNTSNTTLVPYKHTPITSGYAVLNTANNLRYLGLLISKRFCLLMWESNLV</sequence>
<evidence type="ECO:0000256" key="2">
    <source>
        <dbReference type="SAM" id="MobiDB-lite"/>
    </source>
</evidence>
<feature type="compositionally biased region" description="Gly residues" evidence="2">
    <location>
        <begin position="524"/>
        <end position="536"/>
    </location>
</feature>
<feature type="region of interest" description="Disordered" evidence="2">
    <location>
        <begin position="232"/>
        <end position="264"/>
    </location>
</feature>
<feature type="region of interest" description="Disordered" evidence="2">
    <location>
        <begin position="492"/>
        <end position="587"/>
    </location>
</feature>
<name>A0ABY7E026_MYAAR</name>
<gene>
    <name evidence="4" type="ORF">MAR_009663</name>
</gene>